<proteinExistence type="predicted"/>
<feature type="region of interest" description="Disordered" evidence="1">
    <location>
        <begin position="1"/>
        <end position="86"/>
    </location>
</feature>
<dbReference type="InterPro" id="IPR037830">
    <property type="entry name" value="ZZZ3"/>
</dbReference>
<feature type="compositionally biased region" description="Low complexity" evidence="1">
    <location>
        <begin position="1"/>
        <end position="28"/>
    </location>
</feature>
<evidence type="ECO:0000256" key="1">
    <source>
        <dbReference type="SAM" id="MobiDB-lite"/>
    </source>
</evidence>
<name>A0A9P9ILX7_9PLEO</name>
<evidence type="ECO:0000313" key="2">
    <source>
        <dbReference type="EMBL" id="KAH7124084.1"/>
    </source>
</evidence>
<keyword evidence="3" id="KW-1185">Reference proteome</keyword>
<feature type="compositionally biased region" description="Low complexity" evidence="1">
    <location>
        <begin position="155"/>
        <end position="164"/>
    </location>
</feature>
<dbReference type="Proteomes" id="UP000700596">
    <property type="component" value="Unassembled WGS sequence"/>
</dbReference>
<organism evidence="2 3">
    <name type="scientific">Dendryphion nanum</name>
    <dbReference type="NCBI Taxonomy" id="256645"/>
    <lineage>
        <taxon>Eukaryota</taxon>
        <taxon>Fungi</taxon>
        <taxon>Dikarya</taxon>
        <taxon>Ascomycota</taxon>
        <taxon>Pezizomycotina</taxon>
        <taxon>Dothideomycetes</taxon>
        <taxon>Pleosporomycetidae</taxon>
        <taxon>Pleosporales</taxon>
        <taxon>Torulaceae</taxon>
        <taxon>Dendryphion</taxon>
    </lineage>
</organism>
<dbReference type="EMBL" id="JAGMWT010000008">
    <property type="protein sequence ID" value="KAH7124084.1"/>
    <property type="molecule type" value="Genomic_DNA"/>
</dbReference>
<dbReference type="PANTHER" id="PTHR22705:SF0">
    <property type="entry name" value="ZZ-TYPE ZINC FINGER-CONTAINING PROTEIN 3"/>
    <property type="match status" value="1"/>
</dbReference>
<protein>
    <submittedName>
        <fullName evidence="2">Uncharacterized protein</fullName>
    </submittedName>
</protein>
<comment type="caution">
    <text evidence="2">The sequence shown here is derived from an EMBL/GenBank/DDBJ whole genome shotgun (WGS) entry which is preliminary data.</text>
</comment>
<accession>A0A9P9ILX7</accession>
<feature type="compositionally biased region" description="Pro residues" evidence="1">
    <location>
        <begin position="66"/>
        <end position="80"/>
    </location>
</feature>
<feature type="region of interest" description="Disordered" evidence="1">
    <location>
        <begin position="132"/>
        <end position="205"/>
    </location>
</feature>
<evidence type="ECO:0000313" key="3">
    <source>
        <dbReference type="Proteomes" id="UP000700596"/>
    </source>
</evidence>
<feature type="region of interest" description="Disordered" evidence="1">
    <location>
        <begin position="223"/>
        <end position="281"/>
    </location>
</feature>
<sequence length="281" mass="30162">MPALTIPSPTTTRPTSPSESSTSASQETVRSRSQSPARPPVSPITPTVSVAQLAPIEPLETRKHVLPPPLATFRTQPPPVSISESENPDAIALRSAISLLQLQREKSKRDLKILQDLKTAAVSDPQGFVRSIQEQRAKPAPTVVDPLAPTLSYISSPAPSGSGPDSEEGFGTTRKDSGAVPSTPEKDTATKFAPIPQPQNIIRCPPVNWHKYQIVGEPLDKLHEEQKRWPGSKEPPRTGSGARAPPHSVAAPYSPFTDGHIEPQNTNTNTNTNRGSKKSLS</sequence>
<dbReference type="PANTHER" id="PTHR22705">
    <property type="entry name" value="ZINC FINGER, ZZ DOMAIN CONTAINING 3"/>
    <property type="match status" value="1"/>
</dbReference>
<gene>
    <name evidence="2" type="ORF">B0J11DRAFT_436393</name>
</gene>
<reference evidence="2" key="1">
    <citation type="journal article" date="2021" name="Nat. Commun.">
        <title>Genetic determinants of endophytism in the Arabidopsis root mycobiome.</title>
        <authorList>
            <person name="Mesny F."/>
            <person name="Miyauchi S."/>
            <person name="Thiergart T."/>
            <person name="Pickel B."/>
            <person name="Atanasova L."/>
            <person name="Karlsson M."/>
            <person name="Huettel B."/>
            <person name="Barry K.W."/>
            <person name="Haridas S."/>
            <person name="Chen C."/>
            <person name="Bauer D."/>
            <person name="Andreopoulos W."/>
            <person name="Pangilinan J."/>
            <person name="LaButti K."/>
            <person name="Riley R."/>
            <person name="Lipzen A."/>
            <person name="Clum A."/>
            <person name="Drula E."/>
            <person name="Henrissat B."/>
            <person name="Kohler A."/>
            <person name="Grigoriev I.V."/>
            <person name="Martin F.M."/>
            <person name="Hacquard S."/>
        </authorList>
    </citation>
    <scope>NUCLEOTIDE SEQUENCE</scope>
    <source>
        <strain evidence="2">MPI-CAGE-CH-0243</strain>
    </source>
</reference>
<dbReference type="OrthoDB" id="20473at2759"/>
<dbReference type="AlphaFoldDB" id="A0A9P9ILX7"/>